<dbReference type="EMBL" id="BLIV01000002">
    <property type="protein sequence ID" value="GFE49506.1"/>
    <property type="molecule type" value="Genomic_DNA"/>
</dbReference>
<proteinExistence type="predicted"/>
<evidence type="ECO:0000313" key="2">
    <source>
        <dbReference type="Proteomes" id="UP000436522"/>
    </source>
</evidence>
<protein>
    <submittedName>
        <fullName evidence="1">Uncharacterized protein</fullName>
    </submittedName>
</protein>
<comment type="caution">
    <text evidence="1">The sequence shown here is derived from an EMBL/GenBank/DDBJ whole genome shotgun (WGS) entry which is preliminary data.</text>
</comment>
<gene>
    <name evidence="1" type="ORF">So717_12590</name>
</gene>
<dbReference type="Proteomes" id="UP000436522">
    <property type="component" value="Unassembled WGS sequence"/>
</dbReference>
<dbReference type="AlphaFoldDB" id="A0A640VTF0"/>
<reference evidence="1 2" key="1">
    <citation type="submission" date="2019-12" db="EMBL/GenBank/DDBJ databases">
        <title>Roseobacter cerasinus sp. nov., isolated from seawater around aquaculture.</title>
        <authorList>
            <person name="Muramatsu S."/>
            <person name="Takabe Y."/>
            <person name="Mori K."/>
            <person name="Takaichi S."/>
            <person name="Hanada S."/>
        </authorList>
    </citation>
    <scope>NUCLEOTIDE SEQUENCE [LARGE SCALE GENOMIC DNA]</scope>
    <source>
        <strain evidence="1 2">AI77</strain>
    </source>
</reference>
<organism evidence="1 2">
    <name type="scientific">Roseobacter cerasinus</name>
    <dbReference type="NCBI Taxonomy" id="2602289"/>
    <lineage>
        <taxon>Bacteria</taxon>
        <taxon>Pseudomonadati</taxon>
        <taxon>Pseudomonadota</taxon>
        <taxon>Alphaproteobacteria</taxon>
        <taxon>Rhodobacterales</taxon>
        <taxon>Roseobacteraceae</taxon>
        <taxon>Roseobacter</taxon>
    </lineage>
</organism>
<name>A0A640VTF0_9RHOB</name>
<accession>A0A640VTF0</accession>
<evidence type="ECO:0000313" key="1">
    <source>
        <dbReference type="EMBL" id="GFE49506.1"/>
    </source>
</evidence>
<keyword evidence="2" id="KW-1185">Reference proteome</keyword>
<sequence>MMLAVLFGQRKETKVLRSCRFTLLACLVGLAACTTLSSADRVVRDVDYVGLYNDINGTLSDGTAFTGKAWFKRSARVGDFCLQMSDAVCSGRYAASPARRVSGDFVCSNGVTGSYETDRTRRGSFVVPVEATGSLSDGRTARATFSEVKEGRGTAQCFVPPA</sequence>